<evidence type="ECO:0000313" key="2">
    <source>
        <dbReference type="EMBL" id="EMA41867.1"/>
    </source>
</evidence>
<dbReference type="Proteomes" id="UP000011607">
    <property type="component" value="Unassembled WGS sequence"/>
</dbReference>
<keyword evidence="1" id="KW-0472">Membrane</keyword>
<evidence type="ECO:0000313" key="3">
    <source>
        <dbReference type="Proteomes" id="UP000011607"/>
    </source>
</evidence>
<protein>
    <submittedName>
        <fullName evidence="2">Uncharacterized protein</fullName>
    </submittedName>
</protein>
<comment type="caution">
    <text evidence="2">The sequence shown here is derived from an EMBL/GenBank/DDBJ whole genome shotgun (WGS) entry which is preliminary data.</text>
</comment>
<dbReference type="OrthoDB" id="383813at2157"/>
<dbReference type="eggNOG" id="ENOG502N627">
    <property type="taxonomic scope" value="Archaea"/>
</dbReference>
<feature type="transmembrane region" description="Helical" evidence="1">
    <location>
        <begin position="48"/>
        <end position="67"/>
    </location>
</feature>
<name>M0M7S6_9EURY</name>
<proteinExistence type="predicted"/>
<feature type="transmembrane region" description="Helical" evidence="1">
    <location>
        <begin position="20"/>
        <end position="41"/>
    </location>
</feature>
<gene>
    <name evidence="2" type="ORF">C446_04640</name>
</gene>
<reference evidence="2 3" key="1">
    <citation type="journal article" date="2014" name="PLoS Genet.">
        <title>Phylogenetically driven sequencing of extremely halophilic archaea reveals strategies for static and dynamic osmo-response.</title>
        <authorList>
            <person name="Becker E.A."/>
            <person name="Seitzer P.M."/>
            <person name="Tritt A."/>
            <person name="Larsen D."/>
            <person name="Krusor M."/>
            <person name="Yao A.I."/>
            <person name="Wu D."/>
            <person name="Madern D."/>
            <person name="Eisen J.A."/>
            <person name="Darling A.E."/>
            <person name="Facciotti M.T."/>
        </authorList>
    </citation>
    <scope>NUCLEOTIDE SEQUENCE [LARGE SCALE GENOMIC DNA]</scope>
    <source>
        <strain evidence="2 3">JCM 10879</strain>
    </source>
</reference>
<dbReference type="AlphaFoldDB" id="M0M7S6"/>
<accession>M0M7S6</accession>
<keyword evidence="1" id="KW-0812">Transmembrane</keyword>
<keyword evidence="3" id="KW-1185">Reference proteome</keyword>
<dbReference type="EMBL" id="AOMA01000062">
    <property type="protein sequence ID" value="EMA41867.1"/>
    <property type="molecule type" value="Genomic_DNA"/>
</dbReference>
<evidence type="ECO:0000256" key="1">
    <source>
        <dbReference type="SAM" id="Phobius"/>
    </source>
</evidence>
<dbReference type="RefSeq" id="WP_006671885.1">
    <property type="nucleotide sequence ID" value="NZ_AOMA01000062.1"/>
</dbReference>
<dbReference type="STRING" id="1227454.C446_04640"/>
<keyword evidence="1" id="KW-1133">Transmembrane helix</keyword>
<organism evidence="2 3">
    <name type="scientific">Halobiforma nitratireducens JCM 10879</name>
    <dbReference type="NCBI Taxonomy" id="1227454"/>
    <lineage>
        <taxon>Archaea</taxon>
        <taxon>Methanobacteriati</taxon>
        <taxon>Methanobacteriota</taxon>
        <taxon>Stenosarchaea group</taxon>
        <taxon>Halobacteria</taxon>
        <taxon>Halobacteriales</taxon>
        <taxon>Natrialbaceae</taxon>
        <taxon>Halobiforma</taxon>
    </lineage>
</organism>
<sequence>MSTPSESQPTAHDIANRLVFHLFLIGFLAIVLSFIAFMIATPFGPLRYVVVVIVNVPVLWLVVHAVVDAVDDLLGVKLESFAEKHS</sequence>